<organism evidence="3 4">
    <name type="scientific">Chromobacterium sphagni</name>
    <dbReference type="NCBI Taxonomy" id="1903179"/>
    <lineage>
        <taxon>Bacteria</taxon>
        <taxon>Pseudomonadati</taxon>
        <taxon>Pseudomonadota</taxon>
        <taxon>Betaproteobacteria</taxon>
        <taxon>Neisseriales</taxon>
        <taxon>Chromobacteriaceae</taxon>
        <taxon>Chromobacterium</taxon>
    </lineage>
</organism>
<protein>
    <recommendedName>
        <fullName evidence="5">Methylaconitate Delta-isomerase PrpF</fullName>
    </recommendedName>
</protein>
<proteinExistence type="inferred from homology"/>
<dbReference type="InterPro" id="IPR007400">
    <property type="entry name" value="PrpF-like"/>
</dbReference>
<dbReference type="STRING" id="1903179.BI347_19745"/>
<dbReference type="RefSeq" id="WP_071116918.1">
    <property type="nucleotide sequence ID" value="NZ_MKCS01000003.1"/>
</dbReference>
<dbReference type="PANTHER" id="PTHR43709">
    <property type="entry name" value="ACONITATE ISOMERASE-RELATED"/>
    <property type="match status" value="1"/>
</dbReference>
<evidence type="ECO:0008006" key="5">
    <source>
        <dbReference type="Google" id="ProtNLM"/>
    </source>
</evidence>
<keyword evidence="2" id="KW-0413">Isomerase</keyword>
<evidence type="ECO:0000313" key="3">
    <source>
        <dbReference type="EMBL" id="OHX10750.1"/>
    </source>
</evidence>
<dbReference type="SUPFAM" id="SSF54506">
    <property type="entry name" value="Diaminopimelate epimerase-like"/>
    <property type="match status" value="2"/>
</dbReference>
<dbReference type="PANTHER" id="PTHR43709:SF2">
    <property type="entry name" value="DUF453 DOMAIN PROTEIN (AFU_ORTHOLOGUE AFUA_6G00360)"/>
    <property type="match status" value="1"/>
</dbReference>
<comment type="similarity">
    <text evidence="1">Belongs to the PrpF family.</text>
</comment>
<dbReference type="AlphaFoldDB" id="A0A1S1WUH4"/>
<dbReference type="Pfam" id="PF04303">
    <property type="entry name" value="PrpF"/>
    <property type="match status" value="1"/>
</dbReference>
<name>A0A1S1WUH4_9NEIS</name>
<evidence type="ECO:0000256" key="1">
    <source>
        <dbReference type="ARBA" id="ARBA00007673"/>
    </source>
</evidence>
<evidence type="ECO:0000313" key="4">
    <source>
        <dbReference type="Proteomes" id="UP000180088"/>
    </source>
</evidence>
<dbReference type="GO" id="GO:0016853">
    <property type="term" value="F:isomerase activity"/>
    <property type="evidence" value="ECO:0007669"/>
    <property type="project" value="UniProtKB-KW"/>
</dbReference>
<sequence>MDAFYRLPATLMRGGTSKGLFIRADALPEDTELWQTMLLRAIGSPDPYGQQMDGLGTGFAGSSKVVILSPSRRDDCDIDCLFGHAAISEARMNWSGNCGNLSAAVPLFAVMEKLVRPEDGVATIAIWQANVGKRILAELEIFDGQPVWQGDFFIDGVAFPGAPIRLRFLDPAGGSSGELFPSGRLIDELRLPDGSHVEATLVDAGNPTVFVRARDFGLKGCETAAQIALATLRRLELARATAAVAMGLAEDIFAAERERPAIPRISFLSASGEPDCQLNARILSMDRVHHAYTGTGAIALACACAAEGTLPAELAGGAVRGMPLTFSHASGRQTLEAVLGRDELGWSISEVVMTRTARPLMRGEAYIPLA</sequence>
<accession>A0A1S1WUH4</accession>
<dbReference type="OrthoDB" id="9779763at2"/>
<comment type="caution">
    <text evidence="3">The sequence shown here is derived from an EMBL/GenBank/DDBJ whole genome shotgun (WGS) entry which is preliminary data.</text>
</comment>
<gene>
    <name evidence="3" type="ORF">BI347_19745</name>
</gene>
<evidence type="ECO:0000256" key="2">
    <source>
        <dbReference type="ARBA" id="ARBA00023235"/>
    </source>
</evidence>
<reference evidence="3 4" key="1">
    <citation type="submission" date="2016-09" db="EMBL/GenBank/DDBJ databases">
        <title>Chromobacterium muskegensis sp. nov., an insecticidal bacterium isolated from Sphagnum bogs.</title>
        <authorList>
            <person name="Sparks M.E."/>
            <person name="Blackburn M.B."/>
            <person name="Gundersen-Rindal D.E."/>
            <person name="Mitchell A."/>
            <person name="Farrar R."/>
            <person name="Kuhar D."/>
        </authorList>
    </citation>
    <scope>NUCLEOTIDE SEQUENCE [LARGE SCALE GENOMIC DNA]</scope>
    <source>
        <strain evidence="3 4">37-2</strain>
    </source>
</reference>
<dbReference type="Proteomes" id="UP000180088">
    <property type="component" value="Unassembled WGS sequence"/>
</dbReference>
<dbReference type="EMBL" id="MKCS01000003">
    <property type="protein sequence ID" value="OHX10750.1"/>
    <property type="molecule type" value="Genomic_DNA"/>
</dbReference>
<dbReference type="Gene3D" id="3.10.310.10">
    <property type="entry name" value="Diaminopimelate Epimerase, Chain A, domain 1"/>
    <property type="match status" value="2"/>
</dbReference>